<dbReference type="OrthoDB" id="2357150at2759"/>
<feature type="domain" description="RanBD1" evidence="2">
    <location>
        <begin position="356"/>
        <end position="487"/>
    </location>
</feature>
<dbReference type="EMBL" id="UZAH01026926">
    <property type="protein sequence ID" value="VDO86814.1"/>
    <property type="molecule type" value="Genomic_DNA"/>
</dbReference>
<dbReference type="GO" id="GO:0005096">
    <property type="term" value="F:GTPase activator activity"/>
    <property type="evidence" value="ECO:0007669"/>
    <property type="project" value="TreeGrafter"/>
</dbReference>
<protein>
    <submittedName>
        <fullName evidence="5">RanBD1 domain-containing protein</fullName>
    </submittedName>
</protein>
<evidence type="ECO:0000313" key="5">
    <source>
        <dbReference type="WBParaSite" id="HPBE_0001092601-mRNA-1"/>
    </source>
</evidence>
<evidence type="ECO:0000313" key="3">
    <source>
        <dbReference type="EMBL" id="VDO86814.1"/>
    </source>
</evidence>
<dbReference type="InterPro" id="IPR045255">
    <property type="entry name" value="RanBP1-like"/>
</dbReference>
<organism evidence="3">
    <name type="scientific">Heligmosomoides polygyrus</name>
    <name type="common">Parasitic roundworm</name>
    <dbReference type="NCBI Taxonomy" id="6339"/>
    <lineage>
        <taxon>Eukaryota</taxon>
        <taxon>Metazoa</taxon>
        <taxon>Ecdysozoa</taxon>
        <taxon>Nematoda</taxon>
        <taxon>Chromadorea</taxon>
        <taxon>Rhabditida</taxon>
        <taxon>Rhabditina</taxon>
        <taxon>Rhabditomorpha</taxon>
        <taxon>Strongyloidea</taxon>
        <taxon>Heligmosomidae</taxon>
        <taxon>Heligmosomoides</taxon>
    </lineage>
</organism>
<reference evidence="5" key="2">
    <citation type="submission" date="2019-09" db="UniProtKB">
        <authorList>
            <consortium name="WormBaseParasite"/>
        </authorList>
    </citation>
    <scope>IDENTIFICATION</scope>
</reference>
<name>A0A3P7ZRX6_HELPZ</name>
<evidence type="ECO:0000256" key="1">
    <source>
        <dbReference type="SAM" id="MobiDB-lite"/>
    </source>
</evidence>
<dbReference type="GO" id="GO:0005737">
    <property type="term" value="C:cytoplasm"/>
    <property type="evidence" value="ECO:0007669"/>
    <property type="project" value="TreeGrafter"/>
</dbReference>
<dbReference type="Pfam" id="PF00638">
    <property type="entry name" value="Ran_BP1"/>
    <property type="match status" value="2"/>
</dbReference>
<feature type="domain" description="RanBD1" evidence="2">
    <location>
        <begin position="85"/>
        <end position="221"/>
    </location>
</feature>
<gene>
    <name evidence="3" type="ORF">HPBE_LOCUS10927</name>
</gene>
<evidence type="ECO:0000313" key="4">
    <source>
        <dbReference type="Proteomes" id="UP000050761"/>
    </source>
</evidence>
<dbReference type="InterPro" id="IPR000156">
    <property type="entry name" value="Ran_bind_dom"/>
</dbReference>
<feature type="region of interest" description="Disordered" evidence="1">
    <location>
        <begin position="336"/>
        <end position="356"/>
    </location>
</feature>
<proteinExistence type="predicted"/>
<reference evidence="3 4" key="1">
    <citation type="submission" date="2018-11" db="EMBL/GenBank/DDBJ databases">
        <authorList>
            <consortium name="Pathogen Informatics"/>
        </authorList>
    </citation>
    <scope>NUCLEOTIDE SEQUENCE [LARGE SCALE GENOMIC DNA]</scope>
</reference>
<dbReference type="Proteomes" id="UP000050761">
    <property type="component" value="Unassembled WGS sequence"/>
</dbReference>
<dbReference type="PANTHER" id="PTHR23138:SF179">
    <property type="entry name" value="NUCLEAR PORE COMPLEX PROTEIN"/>
    <property type="match status" value="1"/>
</dbReference>
<dbReference type="FunFam" id="2.30.29.30:FF:000018">
    <property type="entry name" value="E3 SUMO-protein ligase RanBP2"/>
    <property type="match status" value="2"/>
</dbReference>
<sequence>MEYHFFQTPKSDTAAQKPVLSFITSKPTTSPAVSEPPKPTSIFAGIKPTENVFSKSEFMWEMQVSGDAPDDDDHDHVEEFEPQVDFKPVCPLPELVKVVTGEEDEKVIFEERCKLYRYSDESKEWKERGTGVMKVLENASTKKCRIVMRREQVYKVCANHQLLPGMTVQPMSRQEKAMVWYCEDFSEEEGTHEKLSARFSSSEVANKFKEVFENAVKSAEKGERIYHDNAGVEKQLFSNNSLGPALGQDLDLFRWECPECYSRTDAEKCPCCGACKGGTKAPEPVARYVGSSIYLSMFRQCRGFSGSLSFASVAKASSGSIFDPVNIQKAKAEFDAQAKSKADSGDGEGEGGPDVHFAPVIPLPDLVDVVTGEEEEQVMFTARAKLFRFIKETKENKERGVGDLKILRNPKTNAYRVVMRREQVHKVCANFAILPTIELNEKKGMPNVYNWICRDYSESPDGIDEIFTAKFKSAEIAKEFHDKFKEAAAAHPVRVNRFR</sequence>
<dbReference type="CDD" id="cd00835">
    <property type="entry name" value="RanBD_family"/>
    <property type="match status" value="2"/>
</dbReference>
<evidence type="ECO:0000259" key="2">
    <source>
        <dbReference type="PROSITE" id="PS50196"/>
    </source>
</evidence>
<accession>A0A3P7ZRX6</accession>
<dbReference type="GO" id="GO:0005643">
    <property type="term" value="C:nuclear pore"/>
    <property type="evidence" value="ECO:0007669"/>
    <property type="project" value="TreeGrafter"/>
</dbReference>
<dbReference type="WBParaSite" id="HPBE_0001092601-mRNA-1">
    <property type="protein sequence ID" value="HPBE_0001092601-mRNA-1"/>
    <property type="gene ID" value="HPBE_0001092601"/>
</dbReference>
<dbReference type="SMART" id="SM00160">
    <property type="entry name" value="RanBD"/>
    <property type="match status" value="2"/>
</dbReference>
<dbReference type="InterPro" id="IPR011993">
    <property type="entry name" value="PH-like_dom_sf"/>
</dbReference>
<dbReference type="SUPFAM" id="SSF50729">
    <property type="entry name" value="PH domain-like"/>
    <property type="match status" value="2"/>
</dbReference>
<dbReference type="Gene3D" id="2.30.29.30">
    <property type="entry name" value="Pleckstrin-homology domain (PH domain)/Phosphotyrosine-binding domain (PTB)"/>
    <property type="match status" value="2"/>
</dbReference>
<keyword evidence="4" id="KW-1185">Reference proteome</keyword>
<dbReference type="AlphaFoldDB" id="A0A3P7ZRX6"/>
<dbReference type="PANTHER" id="PTHR23138">
    <property type="entry name" value="RAN BINDING PROTEIN"/>
    <property type="match status" value="1"/>
</dbReference>
<dbReference type="PROSITE" id="PS50196">
    <property type="entry name" value="RANBD1"/>
    <property type="match status" value="2"/>
</dbReference>